<keyword evidence="2" id="KW-1185">Reference proteome</keyword>
<sequence length="105" mass="12461">MFKENTMKNGNNIYNEMAVKQALIAKAKIYAIQNGAFCRCDESTNQAYLQLYLNSTEQIQFHKFYQSNFPKFIQSVKEIDHKWVQFYFDFHVFHCQVIPSLSSLF</sequence>
<evidence type="ECO:0000313" key="1">
    <source>
        <dbReference type="EMBL" id="ETO01534.1"/>
    </source>
</evidence>
<accession>X6LIU6</accession>
<proteinExistence type="predicted"/>
<dbReference type="EMBL" id="ASPP01038020">
    <property type="protein sequence ID" value="ETO01534.1"/>
    <property type="molecule type" value="Genomic_DNA"/>
</dbReference>
<dbReference type="Proteomes" id="UP000023152">
    <property type="component" value="Unassembled WGS sequence"/>
</dbReference>
<protein>
    <submittedName>
        <fullName evidence="1">Uncharacterized protein</fullName>
    </submittedName>
</protein>
<comment type="caution">
    <text evidence="1">The sequence shown here is derived from an EMBL/GenBank/DDBJ whole genome shotgun (WGS) entry which is preliminary data.</text>
</comment>
<reference evidence="1 2" key="1">
    <citation type="journal article" date="2013" name="Curr. Biol.">
        <title>The Genome of the Foraminiferan Reticulomyxa filosa.</title>
        <authorList>
            <person name="Glockner G."/>
            <person name="Hulsmann N."/>
            <person name="Schleicher M."/>
            <person name="Noegel A.A."/>
            <person name="Eichinger L."/>
            <person name="Gallinger C."/>
            <person name="Pawlowski J."/>
            <person name="Sierra R."/>
            <person name="Euteneuer U."/>
            <person name="Pillet L."/>
            <person name="Moustafa A."/>
            <person name="Platzer M."/>
            <person name="Groth M."/>
            <person name="Szafranski K."/>
            <person name="Schliwa M."/>
        </authorList>
    </citation>
    <scope>NUCLEOTIDE SEQUENCE [LARGE SCALE GENOMIC DNA]</scope>
</reference>
<dbReference type="AlphaFoldDB" id="X6LIU6"/>
<evidence type="ECO:0000313" key="2">
    <source>
        <dbReference type="Proteomes" id="UP000023152"/>
    </source>
</evidence>
<gene>
    <name evidence="1" type="ORF">RFI_35906</name>
</gene>
<organism evidence="1 2">
    <name type="scientific">Reticulomyxa filosa</name>
    <dbReference type="NCBI Taxonomy" id="46433"/>
    <lineage>
        <taxon>Eukaryota</taxon>
        <taxon>Sar</taxon>
        <taxon>Rhizaria</taxon>
        <taxon>Retaria</taxon>
        <taxon>Foraminifera</taxon>
        <taxon>Monothalamids</taxon>
        <taxon>Reticulomyxidae</taxon>
        <taxon>Reticulomyxa</taxon>
    </lineage>
</organism>
<name>X6LIU6_RETFI</name>